<dbReference type="PANTHER" id="PTHR23026">
    <property type="entry name" value="NADPH NITROREDUCTASE"/>
    <property type="match status" value="1"/>
</dbReference>
<dbReference type="Proteomes" id="UP000179769">
    <property type="component" value="Unassembled WGS sequence"/>
</dbReference>
<organism evidence="2 3">
    <name type="scientific">Parafrankia soli</name>
    <dbReference type="NCBI Taxonomy" id="2599596"/>
    <lineage>
        <taxon>Bacteria</taxon>
        <taxon>Bacillati</taxon>
        <taxon>Actinomycetota</taxon>
        <taxon>Actinomycetes</taxon>
        <taxon>Frankiales</taxon>
        <taxon>Frankiaceae</taxon>
        <taxon>Parafrankia</taxon>
    </lineage>
</organism>
<dbReference type="InterPro" id="IPR000415">
    <property type="entry name" value="Nitroreductase-like"/>
</dbReference>
<protein>
    <submittedName>
        <fullName evidence="2">Uncharacterized protein</fullName>
    </submittedName>
</protein>
<dbReference type="EMBL" id="MAXA01000023">
    <property type="protein sequence ID" value="OHV44275.1"/>
    <property type="molecule type" value="Genomic_DNA"/>
</dbReference>
<name>A0A1S1RFS1_9ACTN</name>
<dbReference type="GO" id="GO:0016491">
    <property type="term" value="F:oxidoreductase activity"/>
    <property type="evidence" value="ECO:0007669"/>
    <property type="project" value="InterPro"/>
</dbReference>
<dbReference type="Gene3D" id="3.40.109.10">
    <property type="entry name" value="NADH Oxidase"/>
    <property type="match status" value="1"/>
</dbReference>
<feature type="compositionally biased region" description="Basic and acidic residues" evidence="1">
    <location>
        <begin position="218"/>
        <end position="233"/>
    </location>
</feature>
<gene>
    <name evidence="2" type="ORF">BBK14_31060</name>
</gene>
<comment type="caution">
    <text evidence="2">The sequence shown here is derived from an EMBL/GenBank/DDBJ whole genome shotgun (WGS) entry which is preliminary data.</text>
</comment>
<dbReference type="SUPFAM" id="SSF55469">
    <property type="entry name" value="FMN-dependent nitroreductase-like"/>
    <property type="match status" value="1"/>
</dbReference>
<evidence type="ECO:0000313" key="3">
    <source>
        <dbReference type="Proteomes" id="UP000179769"/>
    </source>
</evidence>
<accession>A0A1S1RFS1</accession>
<feature type="region of interest" description="Disordered" evidence="1">
    <location>
        <begin position="201"/>
        <end position="272"/>
    </location>
</feature>
<evidence type="ECO:0000256" key="1">
    <source>
        <dbReference type="SAM" id="MobiDB-lite"/>
    </source>
</evidence>
<dbReference type="NCBIfam" id="NF047509">
    <property type="entry name" value="Rv3131_FMN_oxido"/>
    <property type="match status" value="1"/>
</dbReference>
<dbReference type="PANTHER" id="PTHR23026:SF123">
    <property type="entry name" value="NAD(P)H NITROREDUCTASE RV3131-RELATED"/>
    <property type="match status" value="1"/>
</dbReference>
<proteinExistence type="predicted"/>
<dbReference type="InterPro" id="IPR050627">
    <property type="entry name" value="Nitroreductase/BluB"/>
</dbReference>
<reference evidence="3" key="1">
    <citation type="submission" date="2016-07" db="EMBL/GenBank/DDBJ databases">
        <title>Frankia sp. NRRL B-16219 Genome sequencing.</title>
        <authorList>
            <person name="Ghodhbane-Gtari F."/>
            <person name="Swanson E."/>
            <person name="Gueddou A."/>
            <person name="Louati M."/>
            <person name="Nouioui I."/>
            <person name="Hezbri K."/>
            <person name="Abebe-Akele F."/>
            <person name="Simpson S."/>
            <person name="Morris K."/>
            <person name="Thomas K."/>
            <person name="Gtari M."/>
            <person name="Tisa L.S."/>
        </authorList>
    </citation>
    <scope>NUCLEOTIDE SEQUENCE [LARGE SCALE GENOMIC DNA]</scope>
    <source>
        <strain evidence="3">NRRL B-16219</strain>
    </source>
</reference>
<keyword evidence="3" id="KW-1185">Reference proteome</keyword>
<dbReference type="AlphaFoldDB" id="A0A1S1RFS1"/>
<dbReference type="OrthoDB" id="8156917at2"/>
<evidence type="ECO:0000313" key="2">
    <source>
        <dbReference type="EMBL" id="OHV44275.1"/>
    </source>
</evidence>
<sequence>MESVTAGVGREVAVEVVTTASLAPSIHNTQPWRWRLADGRLTLRPDVERRLAVLDPDGRQLLVSCGAALLHARLAFRVLGFEPVVELLPEATGSGGLEPVLSGDLVLASMGIGGRAAPTDSDRLLFSAAGARHTDRRPFEARPLAGDLVDRMRRAAESEGAWLMPLSHSDQRLDAAVVAARADWAEQADPAYRAELASWRRGQGPTADGVPTGVASTHHPERASDFPLRDFDTRGAPGIAAPRSEDADGGADADADTGLAPTVEQRPEELPSVERPAVVVVGTDADQAEDRLRAGQALARVLLTVTAAGAAASPMGQPIDSDGYRSVIERMLSIAGHVQMILRVGYPRRDAVASALTPRRPIGEILTFG</sequence>